<dbReference type="STRING" id="40998.A0A2P7YL16"/>
<evidence type="ECO:0000256" key="6">
    <source>
        <dbReference type="ARBA" id="ARBA00023157"/>
    </source>
</evidence>
<evidence type="ECO:0000256" key="10">
    <source>
        <dbReference type="ARBA" id="ARBA00045077"/>
    </source>
</evidence>
<evidence type="ECO:0000256" key="9">
    <source>
        <dbReference type="ARBA" id="ARBA00044502"/>
    </source>
</evidence>
<comment type="cofactor">
    <cofactor evidence="1">
        <name>Cu(2+)</name>
        <dbReference type="ChEBI" id="CHEBI:29036"/>
    </cofactor>
</comment>
<comment type="domain">
    <text evidence="11">Has a modular structure: an endo-beta-1,4-glucanase catalytic module at the N-terminus, a linker rich in serines and threonines, and a C-terminal carbohydrate-binding module (CBM).</text>
</comment>
<proteinExistence type="inferred from homology"/>
<feature type="chain" id="PRO_5015165846" description="AA9 family lytic polysaccharide monooxygenase" evidence="12">
    <location>
        <begin position="17"/>
        <end position="242"/>
    </location>
</feature>
<keyword evidence="15" id="KW-1185">Reference proteome</keyword>
<accession>A0A2P7YL16</accession>
<keyword evidence="12" id="KW-0732">Signal</keyword>
<dbReference type="EC" id="1.14.99.56" evidence="11"/>
<feature type="domain" description="Auxiliary Activity family 9 catalytic" evidence="13">
    <location>
        <begin position="17"/>
        <end position="232"/>
    </location>
</feature>
<comment type="caution">
    <text evidence="14">The sequence shown here is derived from an EMBL/GenBank/DDBJ whole genome shotgun (WGS) entry which is preliminary data.</text>
</comment>
<gene>
    <name evidence="14" type="ORF">B9Z65_1840</name>
</gene>
<name>A0A2P7YL16_9PEZI</name>
<comment type="subcellular location">
    <subcellularLocation>
        <location evidence="2 11">Secreted</location>
    </subcellularLocation>
</comment>
<dbReference type="Proteomes" id="UP000243723">
    <property type="component" value="Unassembled WGS sequence"/>
</dbReference>
<evidence type="ECO:0000256" key="7">
    <source>
        <dbReference type="ARBA" id="ARBA00023277"/>
    </source>
</evidence>
<comment type="function">
    <text evidence="11">Lytic polysaccharide monooxygenase (LMPO) that depolymerizes crystalline and amorphous polysaccharides via the oxidation of scissile alpha- or beta-(1-4)-glycosidic bonds, yielding C1 and/or C4 oxidation products. Catalysis by LPMOs requires the reduction of the active-site copper from Cu(II) to Cu(I) by a reducing agent and H(2)O(2) or O(2) as a cosubstrate.</text>
</comment>
<evidence type="ECO:0000256" key="5">
    <source>
        <dbReference type="ARBA" id="ARBA00023008"/>
    </source>
</evidence>
<dbReference type="GO" id="GO:0030248">
    <property type="term" value="F:cellulose binding"/>
    <property type="evidence" value="ECO:0007669"/>
    <property type="project" value="UniProtKB-UniRule"/>
</dbReference>
<dbReference type="GO" id="GO:0008810">
    <property type="term" value="F:cellulase activity"/>
    <property type="evidence" value="ECO:0007669"/>
    <property type="project" value="UniProtKB-UniRule"/>
</dbReference>
<dbReference type="CDD" id="cd21175">
    <property type="entry name" value="LPMO_AA9"/>
    <property type="match status" value="1"/>
</dbReference>
<feature type="signal peptide" evidence="12">
    <location>
        <begin position="1"/>
        <end position="16"/>
    </location>
</feature>
<evidence type="ECO:0000313" key="15">
    <source>
        <dbReference type="Proteomes" id="UP000243723"/>
    </source>
</evidence>
<keyword evidence="5" id="KW-0186">Copper</keyword>
<evidence type="ECO:0000259" key="13">
    <source>
        <dbReference type="Pfam" id="PF03443"/>
    </source>
</evidence>
<evidence type="ECO:0000256" key="8">
    <source>
        <dbReference type="ARBA" id="ARBA00023326"/>
    </source>
</evidence>
<comment type="catalytic activity">
    <reaction evidence="10 11">
        <text>[(1-&gt;4)-beta-D-glucosyl]n+m + reduced acceptor + O2 = 4-dehydro-beta-D-glucosyl-[(1-&gt;4)-beta-D-glucosyl]n-1 + [(1-&gt;4)-beta-D-glucosyl]m + acceptor + H2O.</text>
        <dbReference type="EC" id="1.14.99.56"/>
    </reaction>
</comment>
<dbReference type="EMBL" id="NHZQ01000419">
    <property type="protein sequence ID" value="PSK36657.1"/>
    <property type="molecule type" value="Genomic_DNA"/>
</dbReference>
<sequence length="242" mass="25792">MKSFFAISCLAAGTAAHTIFQEFWVNGVSQGHMQGIRTVEYDGPITNVSSPDIICNTGTNTWSKPFPPTKVISVPAGASAIAEWHHTLDGRVASDKSDPIDISHLGPTIVYMAKVPDALQTNVEGLKWFKIFEDGLDASGKWGVNRMYDAAGKVGFTIPKCIPSGQYLLRAELIALHSAGSYPGAQFYMECAQLSVTGGGNANPATVSFPGAYVGSDSGITFNLYYPKPTSYKVPGPAVFTC</sequence>
<dbReference type="Pfam" id="PF03443">
    <property type="entry name" value="AA9"/>
    <property type="match status" value="1"/>
</dbReference>
<dbReference type="InterPro" id="IPR049892">
    <property type="entry name" value="AA9"/>
</dbReference>
<dbReference type="Gene3D" id="2.70.50.70">
    <property type="match status" value="1"/>
</dbReference>
<keyword evidence="3 11" id="KW-0964">Secreted</keyword>
<keyword evidence="6 11" id="KW-1015">Disulfide bond</keyword>
<organism evidence="14 15">
    <name type="scientific">Elsinoe australis</name>
    <dbReference type="NCBI Taxonomy" id="40998"/>
    <lineage>
        <taxon>Eukaryota</taxon>
        <taxon>Fungi</taxon>
        <taxon>Dikarya</taxon>
        <taxon>Ascomycota</taxon>
        <taxon>Pezizomycotina</taxon>
        <taxon>Dothideomycetes</taxon>
        <taxon>Dothideomycetidae</taxon>
        <taxon>Myriangiales</taxon>
        <taxon>Elsinoaceae</taxon>
        <taxon>Elsinoe</taxon>
    </lineage>
</organism>
<comment type="similarity">
    <text evidence="9">Belongs to the polysaccharide monooxygenase AA9 family.</text>
</comment>
<keyword evidence="4 11" id="KW-0136">Cellulose degradation</keyword>
<evidence type="ECO:0000256" key="2">
    <source>
        <dbReference type="ARBA" id="ARBA00004613"/>
    </source>
</evidence>
<dbReference type="PANTHER" id="PTHR33353">
    <property type="entry name" value="PUTATIVE (AFU_ORTHOLOGUE AFUA_1G12560)-RELATED"/>
    <property type="match status" value="1"/>
</dbReference>
<evidence type="ECO:0000256" key="1">
    <source>
        <dbReference type="ARBA" id="ARBA00001973"/>
    </source>
</evidence>
<evidence type="ECO:0000256" key="3">
    <source>
        <dbReference type="ARBA" id="ARBA00022525"/>
    </source>
</evidence>
<dbReference type="GO" id="GO:0005576">
    <property type="term" value="C:extracellular region"/>
    <property type="evidence" value="ECO:0007669"/>
    <property type="project" value="UniProtKB-SubCell"/>
</dbReference>
<evidence type="ECO:0000256" key="11">
    <source>
        <dbReference type="RuleBase" id="RU368122"/>
    </source>
</evidence>
<reference evidence="14 15" key="1">
    <citation type="submission" date="2017-05" db="EMBL/GenBank/DDBJ databases">
        <title>Draft genome sequence of Elsinoe australis.</title>
        <authorList>
            <person name="Cheng Q."/>
        </authorList>
    </citation>
    <scope>NUCLEOTIDE SEQUENCE [LARGE SCALE GENOMIC DNA]</scope>
    <source>
        <strain evidence="14 15">NL1</strain>
    </source>
</reference>
<dbReference type="InterPro" id="IPR005103">
    <property type="entry name" value="AA9_LPMO"/>
</dbReference>
<evidence type="ECO:0000256" key="4">
    <source>
        <dbReference type="ARBA" id="ARBA00023001"/>
    </source>
</evidence>
<evidence type="ECO:0000256" key="12">
    <source>
        <dbReference type="SAM" id="SignalP"/>
    </source>
</evidence>
<protein>
    <recommendedName>
        <fullName evidence="11">AA9 family lytic polysaccharide monooxygenase</fullName>
        <ecNumber evidence="11">1.14.99.56</ecNumber>
    </recommendedName>
    <alternativeName>
        <fullName evidence="11">Endo-beta-1,4-glucanase</fullName>
    </alternativeName>
    <alternativeName>
        <fullName evidence="11">Glycosyl hydrolase 61 family protein</fullName>
    </alternativeName>
</protein>
<evidence type="ECO:0000313" key="14">
    <source>
        <dbReference type="EMBL" id="PSK36657.1"/>
    </source>
</evidence>
<dbReference type="AlphaFoldDB" id="A0A2P7YL16"/>
<keyword evidence="7 11" id="KW-0119">Carbohydrate metabolism</keyword>
<dbReference type="OrthoDB" id="5558646at2759"/>
<keyword evidence="8 11" id="KW-0624">Polysaccharide degradation</keyword>
<dbReference type="GO" id="GO:0030245">
    <property type="term" value="P:cellulose catabolic process"/>
    <property type="evidence" value="ECO:0007669"/>
    <property type="project" value="UniProtKB-UniRule"/>
</dbReference>
<dbReference type="PANTHER" id="PTHR33353:SF17">
    <property type="entry name" value="ENDO-BETA-1,4-GLUCANASE D"/>
    <property type="match status" value="1"/>
</dbReference>